<dbReference type="Pfam" id="PF04892">
    <property type="entry name" value="VanZ"/>
    <property type="match status" value="1"/>
</dbReference>
<dbReference type="InterPro" id="IPR053150">
    <property type="entry name" value="Teicoplanin_resist-assoc"/>
</dbReference>
<dbReference type="Proteomes" id="UP000051256">
    <property type="component" value="Unassembled WGS sequence"/>
</dbReference>
<reference evidence="8 9" key="1">
    <citation type="journal article" date="2015" name="Genome Announc.">
        <title>Expanding the biotechnology potential of lactobacilli through comparative genomics of 213 strains and associated genera.</title>
        <authorList>
            <person name="Sun Z."/>
            <person name="Harris H.M."/>
            <person name="McCann A."/>
            <person name="Guo C."/>
            <person name="Argimon S."/>
            <person name="Zhang W."/>
            <person name="Yang X."/>
            <person name="Jeffery I.B."/>
            <person name="Cooney J.C."/>
            <person name="Kagawa T.F."/>
            <person name="Liu W."/>
            <person name="Song Y."/>
            <person name="Salvetti E."/>
            <person name="Wrobel A."/>
            <person name="Rasinkangas P."/>
            <person name="Parkhill J."/>
            <person name="Rea M.C."/>
            <person name="O'Sullivan O."/>
            <person name="Ritari J."/>
            <person name="Douillard F.P."/>
            <person name="Paul Ross R."/>
            <person name="Yang R."/>
            <person name="Briner A.E."/>
            <person name="Felis G.E."/>
            <person name="de Vos W.M."/>
            <person name="Barrangou R."/>
            <person name="Klaenhammer T.R."/>
            <person name="Caufield P.W."/>
            <person name="Cui Y."/>
            <person name="Zhang H."/>
            <person name="O'Toole P.W."/>
        </authorList>
    </citation>
    <scope>NUCLEOTIDE SEQUENCE [LARGE SCALE GENOMIC DNA]</scope>
    <source>
        <strain evidence="8 9">DSM 24302</strain>
    </source>
</reference>
<feature type="transmembrane region" description="Helical" evidence="5">
    <location>
        <begin position="6"/>
        <end position="28"/>
    </location>
</feature>
<organism evidence="8 9">
    <name type="scientific">Lentilactobacillus senioris DSM 24302 = JCM 17472</name>
    <dbReference type="NCBI Taxonomy" id="1423802"/>
    <lineage>
        <taxon>Bacteria</taxon>
        <taxon>Bacillati</taxon>
        <taxon>Bacillota</taxon>
        <taxon>Bacilli</taxon>
        <taxon>Lactobacillales</taxon>
        <taxon>Lactobacillaceae</taxon>
        <taxon>Lentilactobacillus</taxon>
    </lineage>
</organism>
<dbReference type="GO" id="GO:0016020">
    <property type="term" value="C:membrane"/>
    <property type="evidence" value="ECO:0007669"/>
    <property type="project" value="UniProtKB-SubCell"/>
</dbReference>
<accession>A0A0R2D1F4</accession>
<sequence length="371" mass="42583">MSAYVFPIVSAFFTFIFIALLAVIPYAVLQYRKYGSISKLKVLIVFSFSFYLICAYYLIILPLPSQSFVAHLHTPWMQLVPFNALHYFITNTVFRPLDPSTYVPALKQSAFLQPFFNFMLTVPFGLYLRYFWKLSFKKVVLASFCLSLFFELTQLSGLYFIYPRPYRLFDVDDLILNTLGGTCGYLIEPLFAKLFPPLSRLNYDAEQKRNVASFSRRAIAFVIDWIILLIIFIALGLLVPQLGLNNYLSYLGGVFIYFVILPYFSKGTTIGKGAVKISLVAEDESAAGFLQLLFRQFLFYGLALGNLFYFIPLVLVKFDSDRGSSRAFYFTILAIAGIALLLFLLDILVLMFKQNSKMFYEHMTNTREIGH</sequence>
<feature type="domain" description="RDD" evidence="7">
    <location>
        <begin position="211"/>
        <end position="322"/>
    </location>
</feature>
<dbReference type="Pfam" id="PF06271">
    <property type="entry name" value="RDD"/>
    <property type="match status" value="1"/>
</dbReference>
<dbReference type="PANTHER" id="PTHR36834">
    <property type="entry name" value="MEMBRANE PROTEIN-RELATED"/>
    <property type="match status" value="1"/>
</dbReference>
<feature type="domain" description="VanZ-like" evidence="6">
    <location>
        <begin position="48"/>
        <end position="190"/>
    </location>
</feature>
<evidence type="ECO:0000256" key="2">
    <source>
        <dbReference type="ARBA" id="ARBA00022692"/>
    </source>
</evidence>
<comment type="subcellular location">
    <subcellularLocation>
        <location evidence="1">Membrane</location>
        <topology evidence="1">Multi-pass membrane protein</topology>
    </subcellularLocation>
</comment>
<evidence type="ECO:0000259" key="7">
    <source>
        <dbReference type="Pfam" id="PF06271"/>
    </source>
</evidence>
<dbReference type="EMBL" id="AYZR01000004">
    <property type="protein sequence ID" value="KRM94251.1"/>
    <property type="molecule type" value="Genomic_DNA"/>
</dbReference>
<keyword evidence="4 5" id="KW-0472">Membrane</keyword>
<evidence type="ECO:0000256" key="5">
    <source>
        <dbReference type="SAM" id="Phobius"/>
    </source>
</evidence>
<dbReference type="STRING" id="1423802.FC56_GL001203"/>
<evidence type="ECO:0000313" key="8">
    <source>
        <dbReference type="EMBL" id="KRM94251.1"/>
    </source>
</evidence>
<evidence type="ECO:0000256" key="4">
    <source>
        <dbReference type="ARBA" id="ARBA00023136"/>
    </source>
</evidence>
<feature type="transmembrane region" description="Helical" evidence="5">
    <location>
        <begin position="297"/>
        <end position="315"/>
    </location>
</feature>
<evidence type="ECO:0000313" key="9">
    <source>
        <dbReference type="Proteomes" id="UP000051256"/>
    </source>
</evidence>
<feature type="transmembrane region" description="Helical" evidence="5">
    <location>
        <begin position="247"/>
        <end position="264"/>
    </location>
</feature>
<dbReference type="RefSeq" id="WP_056977379.1">
    <property type="nucleotide sequence ID" value="NZ_AYZR01000004.1"/>
</dbReference>
<feature type="transmembrane region" description="Helical" evidence="5">
    <location>
        <begin position="327"/>
        <end position="352"/>
    </location>
</feature>
<name>A0A0R2D1F4_9LACO</name>
<dbReference type="PIRSF" id="PIRSF031578">
    <property type="entry name" value="Uncharacterised_Vanz_RDD-cont"/>
    <property type="match status" value="1"/>
</dbReference>
<dbReference type="InterPro" id="IPR010432">
    <property type="entry name" value="RDD"/>
</dbReference>
<keyword evidence="2 5" id="KW-0812">Transmembrane</keyword>
<dbReference type="InterPro" id="IPR006976">
    <property type="entry name" value="VanZ-like"/>
</dbReference>
<keyword evidence="9" id="KW-1185">Reference proteome</keyword>
<dbReference type="AlphaFoldDB" id="A0A0R2D1F4"/>
<evidence type="ECO:0000259" key="6">
    <source>
        <dbReference type="Pfam" id="PF04892"/>
    </source>
</evidence>
<dbReference type="InterPro" id="IPR021192">
    <property type="entry name" value="UCP031578_Vanz/RDD"/>
</dbReference>
<keyword evidence="3 5" id="KW-1133">Transmembrane helix</keyword>
<feature type="transmembrane region" description="Helical" evidence="5">
    <location>
        <begin position="40"/>
        <end position="59"/>
    </location>
</feature>
<comment type="caution">
    <text evidence="8">The sequence shown here is derived from an EMBL/GenBank/DDBJ whole genome shotgun (WGS) entry which is preliminary data.</text>
</comment>
<proteinExistence type="predicted"/>
<dbReference type="PANTHER" id="PTHR36834:SF1">
    <property type="entry name" value="INTEGRAL MEMBRANE PROTEIN"/>
    <property type="match status" value="1"/>
</dbReference>
<evidence type="ECO:0000256" key="3">
    <source>
        <dbReference type="ARBA" id="ARBA00022989"/>
    </source>
</evidence>
<feature type="transmembrane region" description="Helical" evidence="5">
    <location>
        <begin position="111"/>
        <end position="132"/>
    </location>
</feature>
<protein>
    <submittedName>
        <fullName evidence="8">Glycopeptide antibiotics resistance protein</fullName>
    </submittedName>
</protein>
<evidence type="ECO:0000256" key="1">
    <source>
        <dbReference type="ARBA" id="ARBA00004141"/>
    </source>
</evidence>
<feature type="transmembrane region" description="Helical" evidence="5">
    <location>
        <begin position="218"/>
        <end position="241"/>
    </location>
</feature>
<feature type="transmembrane region" description="Helical" evidence="5">
    <location>
        <begin position="139"/>
        <end position="162"/>
    </location>
</feature>
<gene>
    <name evidence="8" type="ORF">FC56_GL001203</name>
</gene>
<dbReference type="PATRIC" id="fig|1423802.4.peg.1219"/>